<dbReference type="Proteomes" id="UP000092643">
    <property type="component" value="Unassembled WGS sequence"/>
</dbReference>
<organism evidence="1 2">
    <name type="scientific">Gallibacterium anatis</name>
    <dbReference type="NCBI Taxonomy" id="750"/>
    <lineage>
        <taxon>Bacteria</taxon>
        <taxon>Pseudomonadati</taxon>
        <taxon>Pseudomonadota</taxon>
        <taxon>Gammaproteobacteria</taxon>
        <taxon>Pasteurellales</taxon>
        <taxon>Pasteurellaceae</taxon>
        <taxon>Gallibacterium</taxon>
    </lineage>
</organism>
<sequence>MWHFFQLSNSDKKSIMDKIISNFDKYQFNTFINNYHSYLSQNIYTENLIFSTIFQELDYKDFVSCYSVDLKSMIATSNSFIQRPNIIKPSEVLNDFKEPDLENHFIRMARFESQISLGDYKKGNKNYIVFEGLLPDKEKINPLFDWVSLSSQHIWNDNFNYGYPIIQALSTQINSINFPYILWINSSILKCLGLILDDYKNGLQALDCNGEIIIKFRCWRENLIDNGNDGNIPALEGCDLMIRKDYYYKLKILIPNMVFYSYILV</sequence>
<evidence type="ECO:0000313" key="1">
    <source>
        <dbReference type="EMBL" id="OBW96890.1"/>
    </source>
</evidence>
<evidence type="ECO:0000313" key="2">
    <source>
        <dbReference type="Proteomes" id="UP000092643"/>
    </source>
</evidence>
<dbReference type="EMBL" id="JTJO01000056">
    <property type="protein sequence ID" value="OBW96890.1"/>
    <property type="molecule type" value="Genomic_DNA"/>
</dbReference>
<comment type="caution">
    <text evidence="1">The sequence shown here is derived from an EMBL/GenBank/DDBJ whole genome shotgun (WGS) entry which is preliminary data.</text>
</comment>
<gene>
    <name evidence="1" type="ORF">QV03_10425</name>
</gene>
<proteinExistence type="predicted"/>
<name>A0A1A7P509_9PAST</name>
<accession>A0A1A7P509</accession>
<dbReference type="PATRIC" id="fig|750.21.peg.2241"/>
<reference evidence="1 2" key="1">
    <citation type="submission" date="2014-11" db="EMBL/GenBank/DDBJ databases">
        <title>Pan-genome of Gallibacterium spp.</title>
        <authorList>
            <person name="Kudirkiene E."/>
            <person name="Bojesen A.M."/>
        </authorList>
    </citation>
    <scope>NUCLEOTIDE SEQUENCE [LARGE SCALE GENOMIC DNA]</scope>
    <source>
        <strain evidence="1 2">F 279</strain>
    </source>
</reference>
<dbReference type="AlphaFoldDB" id="A0A1A7P509"/>
<protein>
    <submittedName>
        <fullName evidence="1">Uncharacterized protein</fullName>
    </submittedName>
</protein>